<dbReference type="InterPro" id="IPR036640">
    <property type="entry name" value="ABC1_TM_sf"/>
</dbReference>
<dbReference type="CDD" id="cd18567">
    <property type="entry name" value="ABC_6TM_CvaB_RaxB_like"/>
    <property type="match status" value="1"/>
</dbReference>
<dbReference type="PANTHER" id="PTHR43394">
    <property type="entry name" value="ATP-DEPENDENT PERMEASE MDL1, MITOCHONDRIAL"/>
    <property type="match status" value="1"/>
</dbReference>
<feature type="domain" description="ABC transmembrane type-1" evidence="7">
    <location>
        <begin position="143"/>
        <end position="404"/>
    </location>
</feature>
<keyword evidence="9" id="KW-0547">Nucleotide-binding</keyword>
<sequence>MCLAIAAAHHGNAVGLRELRRRFPLSLKGASLKRLIAIAGDLGLQGRPLRLDLDDLSKLTTPCVLHWDLNHYVVLAQVAGDRITILDPSLGRRVLSRADVSKHFTGIALELTPTAEFRPQKAPPSISMRQLTGRVSGLWRSLALVLLLSLALQAFLLMAPFFMQWVVDQVLVAADRELLTVLGLGFGLALLLQVAISLLRGWTVVYLSTRLGLQWMSNVFAHLLRLPLDFFEKRHLGDVTSRMGAVQAIQKTLTTSFVESLIDGLMAVVTLGMMLLYSAELALVTLLAVGLYLGLRALAYRPLRDGTEQQLGAAAKQQSHLLESIRGIQSIKVAGGEPVRRSTYATLMHDTVNREVGLAKLGLGFSAASQLVFGLERIAVVWIGATLALENVFSVGMLVAYLAYKDQFAGRCRGSSTSGSSSACCACTASDWETFCSPSPRRSRGRHRQRN</sequence>
<feature type="domain" description="Peptidase C39" evidence="8">
    <location>
        <begin position="1"/>
        <end position="111"/>
    </location>
</feature>
<dbReference type="GO" id="GO:0006508">
    <property type="term" value="P:proteolysis"/>
    <property type="evidence" value="ECO:0007669"/>
    <property type="project" value="InterPro"/>
</dbReference>
<dbReference type="GO" id="GO:0005886">
    <property type="term" value="C:plasma membrane"/>
    <property type="evidence" value="ECO:0007669"/>
    <property type="project" value="UniProtKB-SubCell"/>
</dbReference>
<dbReference type="InterPro" id="IPR039421">
    <property type="entry name" value="Type_1_exporter"/>
</dbReference>
<dbReference type="Pfam" id="PF00664">
    <property type="entry name" value="ABC_membrane"/>
    <property type="match status" value="1"/>
</dbReference>
<dbReference type="STRING" id="1300345.LF41_632"/>
<feature type="transmembrane region" description="Helical" evidence="6">
    <location>
        <begin position="274"/>
        <end position="295"/>
    </location>
</feature>
<dbReference type="eggNOG" id="COG2274">
    <property type="taxonomic scope" value="Bacteria"/>
</dbReference>
<dbReference type="SUPFAM" id="SSF90123">
    <property type="entry name" value="ABC transporter transmembrane region"/>
    <property type="match status" value="1"/>
</dbReference>
<dbReference type="InterPro" id="IPR011527">
    <property type="entry name" value="ABC1_TM_dom"/>
</dbReference>
<dbReference type="AlphaFoldDB" id="A0A0A2WEH2"/>
<organism evidence="9 10">
    <name type="scientific">Lysobacter dokdonensis DS-58</name>
    <dbReference type="NCBI Taxonomy" id="1300345"/>
    <lineage>
        <taxon>Bacteria</taxon>
        <taxon>Pseudomonadati</taxon>
        <taxon>Pseudomonadota</taxon>
        <taxon>Gammaproteobacteria</taxon>
        <taxon>Lysobacterales</taxon>
        <taxon>Lysobacteraceae</taxon>
        <taxon>Noviluteimonas</taxon>
    </lineage>
</organism>
<dbReference type="EMBL" id="JRKJ01000018">
    <property type="protein sequence ID" value="KGQ18606.1"/>
    <property type="molecule type" value="Genomic_DNA"/>
</dbReference>
<dbReference type="PROSITE" id="PS50990">
    <property type="entry name" value="PEPTIDASE_C39"/>
    <property type="match status" value="1"/>
</dbReference>
<dbReference type="Gene3D" id="3.90.70.10">
    <property type="entry name" value="Cysteine proteinases"/>
    <property type="match status" value="1"/>
</dbReference>
<gene>
    <name evidence="9" type="ORF">LF41_632</name>
</gene>
<feature type="transmembrane region" description="Helical" evidence="6">
    <location>
        <begin position="178"/>
        <end position="199"/>
    </location>
</feature>
<dbReference type="Proteomes" id="UP000030518">
    <property type="component" value="Unassembled WGS sequence"/>
</dbReference>
<comment type="caution">
    <text evidence="9">The sequence shown here is derived from an EMBL/GenBank/DDBJ whole genome shotgun (WGS) entry which is preliminary data.</text>
</comment>
<proteinExistence type="predicted"/>
<keyword evidence="2 6" id="KW-0812">Transmembrane</keyword>
<keyword evidence="9" id="KW-0067">ATP-binding</keyword>
<evidence type="ECO:0000313" key="10">
    <source>
        <dbReference type="Proteomes" id="UP000030518"/>
    </source>
</evidence>
<protein>
    <submittedName>
        <fullName evidence="9">Colicin V secretion ABC transporter ATP-binding protein</fullName>
    </submittedName>
</protein>
<reference evidence="9 10" key="1">
    <citation type="submission" date="2014-09" db="EMBL/GenBank/DDBJ databases">
        <title>Genome sequences of Lysobacter dokdonensis DS-58.</title>
        <authorList>
            <person name="Kim J.F."/>
            <person name="Kwak M.-J."/>
        </authorList>
    </citation>
    <scope>NUCLEOTIDE SEQUENCE [LARGE SCALE GENOMIC DNA]</scope>
    <source>
        <strain evidence="9 10">DS-58</strain>
    </source>
</reference>
<feature type="transmembrane region" description="Helical" evidence="6">
    <location>
        <begin position="138"/>
        <end position="158"/>
    </location>
</feature>
<dbReference type="InterPro" id="IPR005074">
    <property type="entry name" value="Peptidase_C39"/>
</dbReference>
<comment type="subcellular location">
    <subcellularLocation>
        <location evidence="1">Cell membrane</location>
        <topology evidence="1">Multi-pass membrane protein</topology>
    </subcellularLocation>
</comment>
<evidence type="ECO:0000313" key="9">
    <source>
        <dbReference type="EMBL" id="KGQ18606.1"/>
    </source>
</evidence>
<dbReference type="GO" id="GO:0005524">
    <property type="term" value="F:ATP binding"/>
    <property type="evidence" value="ECO:0007669"/>
    <property type="project" value="UniProtKB-KW"/>
</dbReference>
<dbReference type="Pfam" id="PF03412">
    <property type="entry name" value="Peptidase_C39"/>
    <property type="match status" value="1"/>
</dbReference>
<keyword evidence="10" id="KW-1185">Reference proteome</keyword>
<evidence type="ECO:0000256" key="2">
    <source>
        <dbReference type="ARBA" id="ARBA00022692"/>
    </source>
</evidence>
<dbReference type="PROSITE" id="PS50929">
    <property type="entry name" value="ABC_TM1F"/>
    <property type="match status" value="1"/>
</dbReference>
<name>A0A0A2WEH2_9GAMM</name>
<dbReference type="PATRIC" id="fig|1300345.3.peg.2300"/>
<keyword evidence="3" id="KW-0378">Hydrolase</keyword>
<accession>A0A0A2WEH2</accession>
<evidence type="ECO:0000256" key="6">
    <source>
        <dbReference type="SAM" id="Phobius"/>
    </source>
</evidence>
<evidence type="ECO:0000256" key="3">
    <source>
        <dbReference type="ARBA" id="ARBA00022801"/>
    </source>
</evidence>
<keyword evidence="4 6" id="KW-1133">Transmembrane helix</keyword>
<feature type="transmembrane region" description="Helical" evidence="6">
    <location>
        <begin position="381"/>
        <end position="404"/>
    </location>
</feature>
<dbReference type="PANTHER" id="PTHR43394:SF1">
    <property type="entry name" value="ATP-BINDING CASSETTE SUB-FAMILY B MEMBER 10, MITOCHONDRIAL"/>
    <property type="match status" value="1"/>
</dbReference>
<evidence type="ECO:0000259" key="8">
    <source>
        <dbReference type="PROSITE" id="PS50990"/>
    </source>
</evidence>
<evidence type="ECO:0000256" key="5">
    <source>
        <dbReference type="ARBA" id="ARBA00023136"/>
    </source>
</evidence>
<dbReference type="GO" id="GO:0015421">
    <property type="term" value="F:ABC-type oligopeptide transporter activity"/>
    <property type="evidence" value="ECO:0007669"/>
    <property type="project" value="TreeGrafter"/>
</dbReference>
<keyword evidence="5 6" id="KW-0472">Membrane</keyword>
<dbReference type="Gene3D" id="1.20.1560.10">
    <property type="entry name" value="ABC transporter type 1, transmembrane domain"/>
    <property type="match status" value="1"/>
</dbReference>
<evidence type="ECO:0000256" key="1">
    <source>
        <dbReference type="ARBA" id="ARBA00004651"/>
    </source>
</evidence>
<evidence type="ECO:0000259" key="7">
    <source>
        <dbReference type="PROSITE" id="PS50929"/>
    </source>
</evidence>
<dbReference type="GO" id="GO:0008233">
    <property type="term" value="F:peptidase activity"/>
    <property type="evidence" value="ECO:0007669"/>
    <property type="project" value="InterPro"/>
</dbReference>
<evidence type="ECO:0000256" key="4">
    <source>
        <dbReference type="ARBA" id="ARBA00022989"/>
    </source>
</evidence>